<feature type="transmembrane region" description="Helical" evidence="7">
    <location>
        <begin position="62"/>
        <end position="82"/>
    </location>
</feature>
<sequence length="561" mass="56836">MAHEAASPSTKTTPGTTAGTAPARGPLVLLALVLASGVANLNLSVANVALPSIGQAFDASQTALNLVAVGFSLGLAGSVLYLGALGDRYGRKRMLVLGLALSIPAALLAAFAPGIEVLFVARVFGGVAAGMAYPTTLALIAALWTGPKRIAAIALWSGLGGAISALGPLASGCLIGVFDWSAVFLMTIPLAAVTLVIVLLVVPAKVNEGSDPVDNLGGVLSIVLVAALVLGINFAAVPGAQLFALGLGAVAVVAGVGFVLRQRRAAHPLYDLRIASRRTFWVAAVGGIIVFGSLMGAMYVGQLFLQNVLRYSALEAGASILPAALLMVLAAPLSSRLVLRFGARVVFLLGFAFCLLGFLTMLLFWDVGVSYLPVGVGYALIGVGVGLAGPPSSRSLTDSVPVARAGMASGTSDLQRDLGGSIMQSVLGAILTAGYSAAIARSIADAPATVQSEVTSSVAAQLQKSFDGAVSIAKQYPQYADGIVEAARQSFLDGADWAYATGMLTMLIGAVLVFLFYPHREREHELFHEYAGGGGDAPAPASGRAGAAAPAGGNAEPRTGG</sequence>
<comment type="caution">
    <text evidence="9">The sequence shown here is derived from an EMBL/GenBank/DDBJ whole genome shotgun (WGS) entry which is preliminary data.</text>
</comment>
<dbReference type="Gene3D" id="1.20.1250.20">
    <property type="entry name" value="MFS general substrate transporter like domains"/>
    <property type="match status" value="1"/>
</dbReference>
<feature type="transmembrane region" description="Helical" evidence="7">
    <location>
        <begin position="27"/>
        <end position="50"/>
    </location>
</feature>
<feature type="transmembrane region" description="Helical" evidence="7">
    <location>
        <begin position="311"/>
        <end position="333"/>
    </location>
</feature>
<dbReference type="InterPro" id="IPR011701">
    <property type="entry name" value="MFS"/>
</dbReference>
<feature type="transmembrane region" description="Helical" evidence="7">
    <location>
        <begin position="151"/>
        <end position="177"/>
    </location>
</feature>
<gene>
    <name evidence="9" type="ORF">NVV95_15300</name>
</gene>
<keyword evidence="3 7" id="KW-0812">Transmembrane</keyword>
<dbReference type="Proteomes" id="UP001165580">
    <property type="component" value="Unassembled WGS sequence"/>
</dbReference>
<feature type="transmembrane region" description="Helical" evidence="7">
    <location>
        <begin position="426"/>
        <end position="444"/>
    </location>
</feature>
<evidence type="ECO:0000256" key="3">
    <source>
        <dbReference type="ARBA" id="ARBA00022692"/>
    </source>
</evidence>
<keyword evidence="4 7" id="KW-1133">Transmembrane helix</keyword>
<evidence type="ECO:0000256" key="7">
    <source>
        <dbReference type="SAM" id="Phobius"/>
    </source>
</evidence>
<evidence type="ECO:0000256" key="1">
    <source>
        <dbReference type="ARBA" id="ARBA00004651"/>
    </source>
</evidence>
<evidence type="ECO:0000256" key="6">
    <source>
        <dbReference type="SAM" id="MobiDB-lite"/>
    </source>
</evidence>
<dbReference type="InterPro" id="IPR020846">
    <property type="entry name" value="MFS_dom"/>
</dbReference>
<dbReference type="PANTHER" id="PTHR42718">
    <property type="entry name" value="MAJOR FACILITATOR SUPERFAMILY MULTIDRUG TRANSPORTER MFSC"/>
    <property type="match status" value="1"/>
</dbReference>
<feature type="transmembrane region" description="Helical" evidence="7">
    <location>
        <begin position="345"/>
        <end position="365"/>
    </location>
</feature>
<dbReference type="SUPFAM" id="SSF103473">
    <property type="entry name" value="MFS general substrate transporter"/>
    <property type="match status" value="1"/>
</dbReference>
<keyword evidence="2" id="KW-0813">Transport</keyword>
<feature type="transmembrane region" description="Helical" evidence="7">
    <location>
        <begin position="242"/>
        <end position="260"/>
    </location>
</feature>
<feature type="domain" description="Major facilitator superfamily (MFS) profile" evidence="8">
    <location>
        <begin position="28"/>
        <end position="521"/>
    </location>
</feature>
<feature type="transmembrane region" description="Helical" evidence="7">
    <location>
        <begin position="216"/>
        <end position="236"/>
    </location>
</feature>
<protein>
    <submittedName>
        <fullName evidence="9">MFS transporter</fullName>
    </submittedName>
</protein>
<feature type="compositionally biased region" description="Low complexity" evidence="6">
    <location>
        <begin position="537"/>
        <end position="555"/>
    </location>
</feature>
<evidence type="ECO:0000313" key="9">
    <source>
        <dbReference type="EMBL" id="MCS5715913.1"/>
    </source>
</evidence>
<evidence type="ECO:0000256" key="4">
    <source>
        <dbReference type="ARBA" id="ARBA00022989"/>
    </source>
</evidence>
<feature type="transmembrane region" description="Helical" evidence="7">
    <location>
        <begin position="183"/>
        <end position="204"/>
    </location>
</feature>
<feature type="transmembrane region" description="Helical" evidence="7">
    <location>
        <begin position="497"/>
        <end position="517"/>
    </location>
</feature>
<dbReference type="RefSeq" id="WP_259487411.1">
    <property type="nucleotide sequence ID" value="NZ_JANTEZ010000006.1"/>
</dbReference>
<dbReference type="CDD" id="cd17321">
    <property type="entry name" value="MFS_MMR_MDR_like"/>
    <property type="match status" value="1"/>
</dbReference>
<evidence type="ECO:0000256" key="2">
    <source>
        <dbReference type="ARBA" id="ARBA00022448"/>
    </source>
</evidence>
<organism evidence="9 10">
    <name type="scientific">Herbiconiux gentiana</name>
    <dbReference type="NCBI Taxonomy" id="2970912"/>
    <lineage>
        <taxon>Bacteria</taxon>
        <taxon>Bacillati</taxon>
        <taxon>Actinomycetota</taxon>
        <taxon>Actinomycetes</taxon>
        <taxon>Micrococcales</taxon>
        <taxon>Microbacteriaceae</taxon>
        <taxon>Herbiconiux</taxon>
    </lineage>
</organism>
<feature type="transmembrane region" description="Helical" evidence="7">
    <location>
        <begin position="280"/>
        <end position="305"/>
    </location>
</feature>
<feature type="transmembrane region" description="Helical" evidence="7">
    <location>
        <begin position="119"/>
        <end position="144"/>
    </location>
</feature>
<dbReference type="InterPro" id="IPR036259">
    <property type="entry name" value="MFS_trans_sf"/>
</dbReference>
<feature type="region of interest" description="Disordered" evidence="6">
    <location>
        <begin position="534"/>
        <end position="561"/>
    </location>
</feature>
<reference evidence="9" key="1">
    <citation type="submission" date="2022-08" db="EMBL/GenBank/DDBJ databases">
        <authorList>
            <person name="Deng Y."/>
            <person name="Han X.-F."/>
            <person name="Zhang Y.-Q."/>
        </authorList>
    </citation>
    <scope>NUCLEOTIDE SEQUENCE</scope>
    <source>
        <strain evidence="9">CPCC 205716</strain>
    </source>
</reference>
<accession>A0ABT2GIC0</accession>
<evidence type="ECO:0000259" key="8">
    <source>
        <dbReference type="PROSITE" id="PS50850"/>
    </source>
</evidence>
<name>A0ABT2GIC0_9MICO</name>
<feature type="transmembrane region" description="Helical" evidence="7">
    <location>
        <begin position="94"/>
        <end position="113"/>
    </location>
</feature>
<evidence type="ECO:0000313" key="10">
    <source>
        <dbReference type="Proteomes" id="UP001165580"/>
    </source>
</evidence>
<dbReference type="PROSITE" id="PS50850">
    <property type="entry name" value="MFS"/>
    <property type="match status" value="1"/>
</dbReference>
<feature type="transmembrane region" description="Helical" evidence="7">
    <location>
        <begin position="371"/>
        <end position="389"/>
    </location>
</feature>
<evidence type="ECO:0000256" key="5">
    <source>
        <dbReference type="ARBA" id="ARBA00023136"/>
    </source>
</evidence>
<dbReference type="EMBL" id="JANTEZ010000006">
    <property type="protein sequence ID" value="MCS5715913.1"/>
    <property type="molecule type" value="Genomic_DNA"/>
</dbReference>
<dbReference type="Pfam" id="PF07690">
    <property type="entry name" value="MFS_1"/>
    <property type="match status" value="1"/>
</dbReference>
<dbReference type="Gene3D" id="1.20.1720.10">
    <property type="entry name" value="Multidrug resistance protein D"/>
    <property type="match status" value="1"/>
</dbReference>
<keyword evidence="5 7" id="KW-0472">Membrane</keyword>
<dbReference type="PANTHER" id="PTHR42718:SF9">
    <property type="entry name" value="MAJOR FACILITATOR SUPERFAMILY MULTIDRUG TRANSPORTER MFSC"/>
    <property type="match status" value="1"/>
</dbReference>
<proteinExistence type="predicted"/>
<keyword evidence="10" id="KW-1185">Reference proteome</keyword>
<comment type="subcellular location">
    <subcellularLocation>
        <location evidence="1">Cell membrane</location>
        <topology evidence="1">Multi-pass membrane protein</topology>
    </subcellularLocation>
</comment>